<dbReference type="PROSITE" id="PS50126">
    <property type="entry name" value="S1"/>
    <property type="match status" value="1"/>
</dbReference>
<evidence type="ECO:0000313" key="7">
    <source>
        <dbReference type="EMBL" id="NEY71788.1"/>
    </source>
</evidence>
<dbReference type="InterPro" id="IPR019307">
    <property type="entry name" value="RNA-bd_AU-1/RNase_E/G"/>
</dbReference>
<comment type="caution">
    <text evidence="7">The sequence shown here is derived from an EMBL/GenBank/DDBJ whole genome shotgun (WGS) entry which is preliminary data.</text>
</comment>
<dbReference type="NCBIfam" id="TIGR00757">
    <property type="entry name" value="RNaseEG"/>
    <property type="match status" value="1"/>
</dbReference>
<proteinExistence type="predicted"/>
<keyword evidence="4" id="KW-0460">Magnesium</keyword>
<evidence type="ECO:0000313" key="8">
    <source>
        <dbReference type="Proteomes" id="UP000481043"/>
    </source>
</evidence>
<dbReference type="SMART" id="SM00316">
    <property type="entry name" value="S1"/>
    <property type="match status" value="1"/>
</dbReference>
<keyword evidence="2" id="KW-0479">Metal-binding</keyword>
<dbReference type="GO" id="GO:0005737">
    <property type="term" value="C:cytoplasm"/>
    <property type="evidence" value="ECO:0007669"/>
    <property type="project" value="TreeGrafter"/>
</dbReference>
<dbReference type="GO" id="GO:0003723">
    <property type="term" value="F:RNA binding"/>
    <property type="evidence" value="ECO:0007669"/>
    <property type="project" value="UniProtKB-KW"/>
</dbReference>
<dbReference type="AlphaFoldDB" id="A0A6M0Q9Q2"/>
<dbReference type="InterPro" id="IPR003029">
    <property type="entry name" value="S1_domain"/>
</dbReference>
<evidence type="ECO:0000259" key="6">
    <source>
        <dbReference type="PROSITE" id="PS50126"/>
    </source>
</evidence>
<organism evidence="7 8">
    <name type="scientific">Bacillus mesophilus</name>
    <dbReference type="NCBI Taxonomy" id="1808955"/>
    <lineage>
        <taxon>Bacteria</taxon>
        <taxon>Bacillati</taxon>
        <taxon>Bacillota</taxon>
        <taxon>Bacilli</taxon>
        <taxon>Bacillales</taxon>
        <taxon>Bacillaceae</taxon>
        <taxon>Bacillus</taxon>
    </lineage>
</organism>
<dbReference type="GO" id="GO:0004540">
    <property type="term" value="F:RNA nuclease activity"/>
    <property type="evidence" value="ECO:0007669"/>
    <property type="project" value="InterPro"/>
</dbReference>
<dbReference type="InterPro" id="IPR012340">
    <property type="entry name" value="NA-bd_OB-fold"/>
</dbReference>
<feature type="domain" description="S1 motif" evidence="6">
    <location>
        <begin position="39"/>
        <end position="126"/>
    </location>
</feature>
<dbReference type="GO" id="GO:0046872">
    <property type="term" value="F:metal ion binding"/>
    <property type="evidence" value="ECO:0007669"/>
    <property type="project" value="UniProtKB-KW"/>
</dbReference>
<dbReference type="RefSeq" id="WP_163179215.1">
    <property type="nucleotide sequence ID" value="NZ_JAAIWM010000002.1"/>
</dbReference>
<dbReference type="GO" id="GO:0006364">
    <property type="term" value="P:rRNA processing"/>
    <property type="evidence" value="ECO:0007669"/>
    <property type="project" value="TreeGrafter"/>
</dbReference>
<protein>
    <submittedName>
        <fullName evidence="7">Rne/Rng family ribonuclease</fullName>
    </submittedName>
</protein>
<keyword evidence="8" id="KW-1185">Reference proteome</keyword>
<keyword evidence="3" id="KW-0378">Hydrolase</keyword>
<dbReference type="Proteomes" id="UP000481043">
    <property type="component" value="Unassembled WGS sequence"/>
</dbReference>
<comment type="cofactor">
    <cofactor evidence="1">
        <name>Mg(2+)</name>
        <dbReference type="ChEBI" id="CHEBI:18420"/>
    </cofactor>
</comment>
<dbReference type="CDD" id="cd04453">
    <property type="entry name" value="S1_RNase_E"/>
    <property type="match status" value="1"/>
</dbReference>
<dbReference type="PANTHER" id="PTHR30001:SF0">
    <property type="entry name" value="RIBONUCLEASE G"/>
    <property type="match status" value="1"/>
</dbReference>
<gene>
    <name evidence="7" type="ORF">G4D63_08515</name>
</gene>
<evidence type="ECO:0000256" key="1">
    <source>
        <dbReference type="ARBA" id="ARBA00001946"/>
    </source>
</evidence>
<sequence>MNRKIVMNLLSSMKRIAILENDKPVEFYFTHPQLQDVSGNIYAGRITKVLPGMQAVFVDIGLERNGFLHRDQLLSFHINSLPLDEKRKKSVSEFAREGELILVQVEKNSVGSKGPKLTNIIELSGQYMVYIPNGQYIAVSKKMESEETRALWKNSMRNSLTGFEGAIIRTAAEKVDTSTITVELEKLKLEYEELLKIYKTTNKPTLLKSAANQSDKIVQEVGIDRIDEIIVDDFQAYQELLPRFEKENITYYRNREGIFSYYHIEAELERLQKKVVWLSNGAYLIIEHTEAMTIIDVNTGKFTGKTNLKDTVLNTNEQAALEIARQVRLRDIGGIILVDFIDMKTDVEKNKILQVLKAELDRDRTRTIVYGFTRLGVLEMTRKRVRENVLHQQTDTCQVCGNGHVQAKEALAYKLERELLELKGRDDDSIWIEATKDIIDLFTKSPMLLQEQVEKYLQMKLIFTELDSPKPSYQIRHIGSMQDITNRLKDID</sequence>
<accession>A0A6M0Q9Q2</accession>
<evidence type="ECO:0000256" key="5">
    <source>
        <dbReference type="ARBA" id="ARBA00022884"/>
    </source>
</evidence>
<dbReference type="PANTHER" id="PTHR30001">
    <property type="entry name" value="RIBONUCLEASE"/>
    <property type="match status" value="1"/>
</dbReference>
<reference evidence="7 8" key="1">
    <citation type="submission" date="2020-02" db="EMBL/GenBank/DDBJ databases">
        <title>Bacillus aquiflavi sp. nov., isolated from yellow water of strong flavor Chinese baijiu in Yibin region of China.</title>
        <authorList>
            <person name="Xie J."/>
        </authorList>
    </citation>
    <scope>NUCLEOTIDE SEQUENCE [LARGE SCALE GENOMIC DNA]</scope>
    <source>
        <strain evidence="7 8">SA4</strain>
    </source>
</reference>
<dbReference type="EMBL" id="JAAIWM010000002">
    <property type="protein sequence ID" value="NEY71788.1"/>
    <property type="molecule type" value="Genomic_DNA"/>
</dbReference>
<dbReference type="Pfam" id="PF10150">
    <property type="entry name" value="RNase_E_G"/>
    <property type="match status" value="1"/>
</dbReference>
<evidence type="ECO:0000256" key="2">
    <source>
        <dbReference type="ARBA" id="ARBA00022723"/>
    </source>
</evidence>
<keyword evidence="5" id="KW-0694">RNA-binding</keyword>
<evidence type="ECO:0000256" key="3">
    <source>
        <dbReference type="ARBA" id="ARBA00022801"/>
    </source>
</evidence>
<dbReference type="Gene3D" id="2.40.50.140">
    <property type="entry name" value="Nucleic acid-binding proteins"/>
    <property type="match status" value="1"/>
</dbReference>
<name>A0A6M0Q9Q2_9BACI</name>
<evidence type="ECO:0000256" key="4">
    <source>
        <dbReference type="ARBA" id="ARBA00022842"/>
    </source>
</evidence>
<dbReference type="SUPFAM" id="SSF50249">
    <property type="entry name" value="Nucleic acid-binding proteins"/>
    <property type="match status" value="1"/>
</dbReference>
<dbReference type="InterPro" id="IPR004659">
    <property type="entry name" value="RNase_E/G"/>
</dbReference>
<dbReference type="GO" id="GO:0016787">
    <property type="term" value="F:hydrolase activity"/>
    <property type="evidence" value="ECO:0007669"/>
    <property type="project" value="UniProtKB-KW"/>
</dbReference>